<dbReference type="SMART" id="SM00042">
    <property type="entry name" value="CUB"/>
    <property type="match status" value="2"/>
</dbReference>
<dbReference type="EMBL" id="JARGEI010000023">
    <property type="protein sequence ID" value="KAJ8710371.1"/>
    <property type="molecule type" value="Genomic_DNA"/>
</dbReference>
<feature type="region of interest" description="Disordered" evidence="4">
    <location>
        <begin position="567"/>
        <end position="606"/>
    </location>
</feature>
<gene>
    <name evidence="8" type="ORF">PYW07_009737</name>
</gene>
<dbReference type="Pfam" id="PF00431">
    <property type="entry name" value="CUB"/>
    <property type="match status" value="2"/>
</dbReference>
<feature type="compositionally biased region" description="Basic and acidic residues" evidence="4">
    <location>
        <begin position="633"/>
        <end position="674"/>
    </location>
</feature>
<feature type="compositionally biased region" description="Basic and acidic residues" evidence="4">
    <location>
        <begin position="567"/>
        <end position="588"/>
    </location>
</feature>
<dbReference type="CDD" id="cd00112">
    <property type="entry name" value="LDLa"/>
    <property type="match status" value="1"/>
</dbReference>
<evidence type="ECO:0000256" key="3">
    <source>
        <dbReference type="PROSITE-ProRule" id="PRU00124"/>
    </source>
</evidence>
<feature type="domain" description="CUB" evidence="7">
    <location>
        <begin position="196"/>
        <end position="315"/>
    </location>
</feature>
<dbReference type="InterPro" id="IPR000859">
    <property type="entry name" value="CUB_dom"/>
</dbReference>
<evidence type="ECO:0000256" key="6">
    <source>
        <dbReference type="SAM" id="SignalP"/>
    </source>
</evidence>
<evidence type="ECO:0000313" key="9">
    <source>
        <dbReference type="Proteomes" id="UP001231518"/>
    </source>
</evidence>
<keyword evidence="5" id="KW-0472">Membrane</keyword>
<dbReference type="PROSITE" id="PS50068">
    <property type="entry name" value="LDLRA_2"/>
    <property type="match status" value="1"/>
</dbReference>
<feature type="chain" id="PRO_5042206047" description="CUB domain-containing protein" evidence="6">
    <location>
        <begin position="20"/>
        <end position="783"/>
    </location>
</feature>
<proteinExistence type="predicted"/>
<keyword evidence="2 3" id="KW-1015">Disulfide bond</keyword>
<feature type="region of interest" description="Disordered" evidence="4">
    <location>
        <begin position="629"/>
        <end position="783"/>
    </location>
</feature>
<dbReference type="InterPro" id="IPR002172">
    <property type="entry name" value="LDrepeatLR_classA_rpt"/>
</dbReference>
<evidence type="ECO:0000259" key="7">
    <source>
        <dbReference type="PROSITE" id="PS01180"/>
    </source>
</evidence>
<feature type="compositionally biased region" description="Polar residues" evidence="4">
    <location>
        <begin position="675"/>
        <end position="718"/>
    </location>
</feature>
<dbReference type="PROSITE" id="PS01180">
    <property type="entry name" value="CUB"/>
    <property type="match status" value="2"/>
</dbReference>
<evidence type="ECO:0000256" key="4">
    <source>
        <dbReference type="SAM" id="MobiDB-lite"/>
    </source>
</evidence>
<dbReference type="InterPro" id="IPR023415">
    <property type="entry name" value="LDLR_class-A_CS"/>
</dbReference>
<protein>
    <recommendedName>
        <fullName evidence="7">CUB domain-containing protein</fullName>
    </recommendedName>
</protein>
<dbReference type="FunFam" id="2.60.120.290:FF:000005">
    <property type="entry name" value="Procollagen C-endopeptidase enhancer 1"/>
    <property type="match status" value="1"/>
</dbReference>
<dbReference type="SUPFAM" id="SSF49854">
    <property type="entry name" value="Spermadhesin, CUB domain"/>
    <property type="match status" value="2"/>
</dbReference>
<keyword evidence="5" id="KW-0812">Transmembrane</keyword>
<name>A0AAD7YD38_MYTSE</name>
<comment type="caution">
    <text evidence="3">Lacks conserved residue(s) required for the propagation of feature annotation.</text>
</comment>
<evidence type="ECO:0000256" key="1">
    <source>
        <dbReference type="ARBA" id="ARBA00022737"/>
    </source>
</evidence>
<keyword evidence="1" id="KW-0677">Repeat</keyword>
<keyword evidence="6" id="KW-0732">Signal</keyword>
<organism evidence="8 9">
    <name type="scientific">Mythimna separata</name>
    <name type="common">Oriental armyworm</name>
    <name type="synonym">Pseudaletia separata</name>
    <dbReference type="NCBI Taxonomy" id="271217"/>
    <lineage>
        <taxon>Eukaryota</taxon>
        <taxon>Metazoa</taxon>
        <taxon>Ecdysozoa</taxon>
        <taxon>Arthropoda</taxon>
        <taxon>Hexapoda</taxon>
        <taxon>Insecta</taxon>
        <taxon>Pterygota</taxon>
        <taxon>Neoptera</taxon>
        <taxon>Endopterygota</taxon>
        <taxon>Lepidoptera</taxon>
        <taxon>Glossata</taxon>
        <taxon>Ditrysia</taxon>
        <taxon>Noctuoidea</taxon>
        <taxon>Noctuidae</taxon>
        <taxon>Noctuinae</taxon>
        <taxon>Hadenini</taxon>
        <taxon>Mythimna</taxon>
    </lineage>
</organism>
<keyword evidence="5" id="KW-1133">Transmembrane helix</keyword>
<dbReference type="CDD" id="cd00041">
    <property type="entry name" value="CUB"/>
    <property type="match status" value="2"/>
</dbReference>
<accession>A0AAD7YD38</accession>
<evidence type="ECO:0000313" key="8">
    <source>
        <dbReference type="EMBL" id="KAJ8710371.1"/>
    </source>
</evidence>
<keyword evidence="9" id="KW-1185">Reference proteome</keyword>
<dbReference type="AlphaFoldDB" id="A0AAD7YD38"/>
<dbReference type="Proteomes" id="UP001231518">
    <property type="component" value="Chromosome 23"/>
</dbReference>
<dbReference type="Gene3D" id="2.60.120.290">
    <property type="entry name" value="Spermadhesin, CUB domain"/>
    <property type="match status" value="2"/>
</dbReference>
<dbReference type="PANTHER" id="PTHR24251:SF28">
    <property type="entry name" value="NEUROPILIN AND TOLLOID-LIKE, ISOFORM B"/>
    <property type="match status" value="1"/>
</dbReference>
<dbReference type="PANTHER" id="PTHR24251">
    <property type="entry name" value="OVOCHYMASE-RELATED"/>
    <property type="match status" value="1"/>
</dbReference>
<feature type="signal peptide" evidence="6">
    <location>
        <begin position="1"/>
        <end position="19"/>
    </location>
</feature>
<comment type="caution">
    <text evidence="8">The sequence shown here is derived from an EMBL/GenBank/DDBJ whole genome shotgun (WGS) entry which is preliminary data.</text>
</comment>
<evidence type="ECO:0000256" key="5">
    <source>
        <dbReference type="SAM" id="Phobius"/>
    </source>
</evidence>
<sequence length="783" mass="90276">MTSAVLFVLSLALVCSVFGLTSELAADHDTRPRSKMSIPDYDMNMNSHWTNNIDRNYNENLYEVKANTNKDDNTKTRNLDNHIRNVQMRNTRIRKFDPSILEVKSPAFDTGPKSIDDDLNMGNHWTNRINRKYNKYKKKFDTINKHIANKGDDIQARNLDYHTHNVRMRDTRIRKYGPSSLIPKSRVKRDDMDAKCESFKFDDKEMIITHPYSKNTGNNNYFNNTDCIIKINATTLDQVIQLTFVDIFSIEYHPQCANDYLEIRDGYFGYANLLGKFCGEEFPETLKTKGPNVWLKFHSDQSIEKEGFKIIVEFKDGPSRHIPESCYTTFKGKKWGSIGKELIEQSCKDNSLQTLDVLWTIIVPDDMRIYLNFTSYKLAKPNECYHNIIQVFETREQEMDFKLAEYCGSVANPVTTLSETNGNIMYVRMYATKEARTNTTFNATFNAYRRLASIDELCHDDEFDCEDSTCIDVHLACDDIAHCRLKTDEDGSLCTVMAVSTLHQTNILAIFIVFMLILSGIMFVIIFKFMWKIYKDQKLIKEHARQSCEDRLESLAGSRMILDPKRLQRDSEPRASLERENHNNEMVKKQRSFPSKHKQSSIESDYRDNQLDMDVEIWRREVNSIPIEEDENIERNGRTKKSDFSKKEESMRSRTKESGDVKEKKEKEHKRELTDTSVGTADTTAESGCQTRDSLFQTDPLRSSDGSGTNSRGLSTFGFSGATVVRPSPPAAKNTSEIKIELMKPKPQHQEPKAQKKIDRRPISNETTRSAPDVIIVSKPTVL</sequence>
<feature type="disulfide bond" evidence="3">
    <location>
        <begin position="465"/>
        <end position="483"/>
    </location>
</feature>
<feature type="compositionally biased region" description="Basic and acidic residues" evidence="4">
    <location>
        <begin position="736"/>
        <end position="763"/>
    </location>
</feature>
<reference evidence="8" key="1">
    <citation type="submission" date="2023-03" db="EMBL/GenBank/DDBJ databases">
        <title>Chromosome-level genomes of two armyworms, Mythimna separata and Mythimna loreyi, provide insights into the biosynthesis and reception of sex pheromones.</title>
        <authorList>
            <person name="Zhao H."/>
        </authorList>
    </citation>
    <scope>NUCLEOTIDE SEQUENCE</scope>
    <source>
        <strain evidence="8">BeijingLab</strain>
        <tissue evidence="8">Pupa</tissue>
    </source>
</reference>
<feature type="domain" description="CUB" evidence="7">
    <location>
        <begin position="326"/>
        <end position="448"/>
    </location>
</feature>
<feature type="transmembrane region" description="Helical" evidence="5">
    <location>
        <begin position="507"/>
        <end position="531"/>
    </location>
</feature>
<dbReference type="InterPro" id="IPR035914">
    <property type="entry name" value="Sperma_CUB_dom_sf"/>
</dbReference>
<dbReference type="SUPFAM" id="SSF57424">
    <property type="entry name" value="LDL receptor-like module"/>
    <property type="match status" value="1"/>
</dbReference>
<feature type="compositionally biased region" description="Basic residues" evidence="4">
    <location>
        <begin position="589"/>
        <end position="599"/>
    </location>
</feature>
<dbReference type="InterPro" id="IPR036055">
    <property type="entry name" value="LDL_receptor-like_sf"/>
</dbReference>
<feature type="disulfide bond" evidence="3">
    <location>
        <begin position="458"/>
        <end position="470"/>
    </location>
</feature>
<dbReference type="PROSITE" id="PS01209">
    <property type="entry name" value="LDLRA_1"/>
    <property type="match status" value="1"/>
</dbReference>
<evidence type="ECO:0000256" key="2">
    <source>
        <dbReference type="ARBA" id="ARBA00023157"/>
    </source>
</evidence>